<dbReference type="EMBL" id="UARG01000017">
    <property type="protein sequence ID" value="SQA78215.1"/>
    <property type="molecule type" value="Genomic_DNA"/>
</dbReference>
<dbReference type="AlphaFoldDB" id="A0A2X2RV47"/>
<keyword evidence="1" id="KW-1133">Transmembrane helix</keyword>
<evidence type="ECO:0000313" key="3">
    <source>
        <dbReference type="Proteomes" id="UP000249891"/>
    </source>
</evidence>
<reference evidence="2 3" key="1">
    <citation type="submission" date="2018-06" db="EMBL/GenBank/DDBJ databases">
        <authorList>
            <consortium name="Pathogen Informatics"/>
            <person name="Doyle S."/>
        </authorList>
    </citation>
    <scope>NUCLEOTIDE SEQUENCE [LARGE SCALE GENOMIC DNA]</scope>
    <source>
        <strain evidence="2 3">NCTC11546</strain>
    </source>
</reference>
<name>A0A2X2RV47_CAPOC</name>
<gene>
    <name evidence="2" type="ORF">NCTC11546_01443</name>
</gene>
<feature type="transmembrane region" description="Helical" evidence="1">
    <location>
        <begin position="102"/>
        <end position="124"/>
    </location>
</feature>
<feature type="transmembrane region" description="Helical" evidence="1">
    <location>
        <begin position="60"/>
        <end position="82"/>
    </location>
</feature>
<keyword evidence="1" id="KW-0472">Membrane</keyword>
<organism evidence="2 3">
    <name type="scientific">Capnocytophaga ochracea</name>
    <dbReference type="NCBI Taxonomy" id="1018"/>
    <lineage>
        <taxon>Bacteria</taxon>
        <taxon>Pseudomonadati</taxon>
        <taxon>Bacteroidota</taxon>
        <taxon>Flavobacteriia</taxon>
        <taxon>Flavobacteriales</taxon>
        <taxon>Flavobacteriaceae</taxon>
        <taxon>Capnocytophaga</taxon>
    </lineage>
</organism>
<evidence type="ECO:0000256" key="1">
    <source>
        <dbReference type="SAM" id="Phobius"/>
    </source>
</evidence>
<accession>A0A2X2RV47</accession>
<dbReference type="Proteomes" id="UP000249891">
    <property type="component" value="Unassembled WGS sequence"/>
</dbReference>
<dbReference type="RefSeq" id="WP_128091442.1">
    <property type="nucleotide sequence ID" value="NZ_UARG01000017.1"/>
</dbReference>
<keyword evidence="1" id="KW-0812">Transmembrane</keyword>
<feature type="transmembrane region" description="Helical" evidence="1">
    <location>
        <begin position="6"/>
        <end position="24"/>
    </location>
</feature>
<sequence>MDIIYIICLAPLVIFIGIFLYLTIIRKNAFEERLVLFRPTHQLSQKRKTYMQGAHKYRKYASIALLVLFSFLLLILIFVMFKEDFEEIGSVYMVIFNKIKKLILFILLALIPIVLAYYLATYVLKRNEKAQHMLVEQMSDTDFETLLKVKDSLPSISKYSPPFVLCNKKLYIFLFYAIRKIDPTQIIEINWENNKNSIFIRLKSPKRTMFTLSPTTFSYFLPIVEQYTKSK</sequence>
<proteinExistence type="predicted"/>
<evidence type="ECO:0000313" key="2">
    <source>
        <dbReference type="EMBL" id="SQA78215.1"/>
    </source>
</evidence>
<protein>
    <submittedName>
        <fullName evidence="2">Uncharacterized protein</fullName>
    </submittedName>
</protein>